<dbReference type="Proteomes" id="UP001217417">
    <property type="component" value="Unassembled WGS sequence"/>
</dbReference>
<evidence type="ECO:0000313" key="3">
    <source>
        <dbReference type="Proteomes" id="UP001217417"/>
    </source>
</evidence>
<gene>
    <name evidence="2" type="ORF">POJ06DRAFT_263400</name>
</gene>
<comment type="caution">
    <text evidence="2">The sequence shown here is derived from an EMBL/GenBank/DDBJ whole genome shotgun (WGS) entry which is preliminary data.</text>
</comment>
<proteinExistence type="predicted"/>
<dbReference type="EMBL" id="JARPMG010000013">
    <property type="protein sequence ID" value="KAJ8096781.1"/>
    <property type="molecule type" value="Genomic_DNA"/>
</dbReference>
<evidence type="ECO:0000256" key="1">
    <source>
        <dbReference type="SAM" id="MobiDB-lite"/>
    </source>
</evidence>
<sequence>MKRIAIPFRRLLPLLLALAFVTLVIVGLSYTNLIDEYSEYIPFRRPFLATSNTSSETALTDEQIRLSVIQQYEFNENIVASGSPLDAFATCNNPLHTNESAVFLVSENGPEGTLARIEFAWFGFNTPARYNPNVLPYPPGGAAPYFGLGRQTVELNGKKHHELVYCDMEWGLSKGIGRRILKCKGGLQKLEFPEWRSPGGKCVWLPYLEDTNGPSDPRVFFSPKGEPVMIVGTNGITNCLSQYIIDLRVMIPDLGEKMKVEQVPVRFKQLTELPRDHYGEIEKNWFLLYDDKDIGYVQHDIENRSISALPTVDTITSAHAVNFVQGEAVPPCISSLKKEYEEKNDQIRNDIHQGTNSLRVTLCEFPCIPTIHNTVLLEMFHIKYHSYLEVFYRRYVMLMNVTAPFEVIGRTNNLIYAGSDEKMMIYTVSMAWDHANFRRHEPWSEAKYGGRAIWNAIEDQEAEEYENSINDFNGGAVTSRRRDEPDSSDSSSSAPVDDTGQDSSAPVTTDEEAAARYPFLENVPLLQNSTYTNPLVNEYYHGWIDDTIILNIGINDLESGIVHVKASDLLECVTACK</sequence>
<name>A0AAD7QKA1_9ASCO</name>
<dbReference type="GeneID" id="80884034"/>
<accession>A0AAD7QKA1</accession>
<dbReference type="RefSeq" id="XP_056040231.1">
    <property type="nucleotide sequence ID" value="XM_056188868.1"/>
</dbReference>
<dbReference type="AlphaFoldDB" id="A0AAD7QKA1"/>
<reference evidence="2" key="1">
    <citation type="submission" date="2023-03" db="EMBL/GenBank/DDBJ databases">
        <title>Near-Complete genome sequence of Lipomyces tetrasporous NRRL Y-64009, an oleaginous yeast capable of growing on lignocellulosic hydrolysates.</title>
        <authorList>
            <consortium name="Lawrence Berkeley National Laboratory"/>
            <person name="Jagtap S.S."/>
            <person name="Liu J.-J."/>
            <person name="Walukiewicz H.E."/>
            <person name="Pangilinan J."/>
            <person name="Lipzen A."/>
            <person name="Ahrendt S."/>
            <person name="Koriabine M."/>
            <person name="Cobaugh K."/>
            <person name="Salamov A."/>
            <person name="Yoshinaga Y."/>
            <person name="Ng V."/>
            <person name="Daum C."/>
            <person name="Grigoriev I.V."/>
            <person name="Slininger P.J."/>
            <person name="Dien B.S."/>
            <person name="Jin Y.-S."/>
            <person name="Rao C.V."/>
        </authorList>
    </citation>
    <scope>NUCLEOTIDE SEQUENCE</scope>
    <source>
        <strain evidence="2">NRRL Y-64009</strain>
    </source>
</reference>
<feature type="region of interest" description="Disordered" evidence="1">
    <location>
        <begin position="467"/>
        <end position="509"/>
    </location>
</feature>
<evidence type="ECO:0000313" key="2">
    <source>
        <dbReference type="EMBL" id="KAJ8096781.1"/>
    </source>
</evidence>
<keyword evidence="3" id="KW-1185">Reference proteome</keyword>
<protein>
    <submittedName>
        <fullName evidence="2">Uncharacterized protein</fullName>
    </submittedName>
</protein>
<organism evidence="2 3">
    <name type="scientific">Lipomyces tetrasporus</name>
    <dbReference type="NCBI Taxonomy" id="54092"/>
    <lineage>
        <taxon>Eukaryota</taxon>
        <taxon>Fungi</taxon>
        <taxon>Dikarya</taxon>
        <taxon>Ascomycota</taxon>
        <taxon>Saccharomycotina</taxon>
        <taxon>Lipomycetes</taxon>
        <taxon>Lipomycetales</taxon>
        <taxon>Lipomycetaceae</taxon>
        <taxon>Lipomyces</taxon>
    </lineage>
</organism>